<feature type="transmembrane region" description="Helical" evidence="1">
    <location>
        <begin position="109"/>
        <end position="127"/>
    </location>
</feature>
<feature type="transmembrane region" description="Helical" evidence="1">
    <location>
        <begin position="227"/>
        <end position="245"/>
    </location>
</feature>
<gene>
    <name evidence="2" type="primary">cdd3</name>
    <name evidence="2" type="ORF">J34TS1_08370</name>
</gene>
<feature type="transmembrane region" description="Helical" evidence="1">
    <location>
        <begin position="21"/>
        <end position="40"/>
    </location>
</feature>
<evidence type="ECO:0000313" key="2">
    <source>
        <dbReference type="EMBL" id="GIO46072.1"/>
    </source>
</evidence>
<keyword evidence="1" id="KW-0472">Membrane</keyword>
<feature type="transmembrane region" description="Helical" evidence="1">
    <location>
        <begin position="168"/>
        <end position="191"/>
    </location>
</feature>
<dbReference type="AlphaFoldDB" id="A0A919YCP2"/>
<accession>A0A919YCP2</accession>
<feature type="transmembrane region" description="Helical" evidence="1">
    <location>
        <begin position="52"/>
        <end position="72"/>
    </location>
</feature>
<evidence type="ECO:0000313" key="3">
    <source>
        <dbReference type="Proteomes" id="UP000682811"/>
    </source>
</evidence>
<keyword evidence="3" id="KW-1185">Reference proteome</keyword>
<name>A0A919YCP2_9BACL</name>
<organism evidence="2 3">
    <name type="scientific">Paenibacillus azoreducens</name>
    <dbReference type="NCBI Taxonomy" id="116718"/>
    <lineage>
        <taxon>Bacteria</taxon>
        <taxon>Bacillati</taxon>
        <taxon>Bacillota</taxon>
        <taxon>Bacilli</taxon>
        <taxon>Bacillales</taxon>
        <taxon>Paenibacillaceae</taxon>
        <taxon>Paenibacillus</taxon>
    </lineage>
</organism>
<feature type="transmembrane region" description="Helical" evidence="1">
    <location>
        <begin position="139"/>
        <end position="156"/>
    </location>
</feature>
<evidence type="ECO:0000256" key="1">
    <source>
        <dbReference type="SAM" id="Phobius"/>
    </source>
</evidence>
<keyword evidence="1" id="KW-0812">Transmembrane</keyword>
<dbReference type="Pfam" id="PF12730">
    <property type="entry name" value="ABC2_membrane_4"/>
    <property type="match status" value="1"/>
</dbReference>
<sequence>MIKALSLEYYKIRRKRVGGMLTLFLAAEMIWASLSISISISRSADNAAWEALIFSLSSMNCLFLPIISAIVVSRICDMEHKGNTWKMLMTTHLGLKHVYAAKYVCANSLILYGIIAQALFITGFGLYKSIPGPLPLPLLLHYIAGTLLTTLIITALQQWLSLTVKNQAFALCLGMLGGFIGTAASLFPAGIRHLLVWSYYMDLGPITYIYEASSGSYVQQPLSSGQWIAALCLIAICYLAGNAHVSRQEI</sequence>
<proteinExistence type="predicted"/>
<protein>
    <submittedName>
        <fullName evidence="2">Multidrug ABC transporter permease</fullName>
    </submittedName>
</protein>
<dbReference type="EMBL" id="BORT01000002">
    <property type="protein sequence ID" value="GIO46072.1"/>
    <property type="molecule type" value="Genomic_DNA"/>
</dbReference>
<dbReference type="Proteomes" id="UP000682811">
    <property type="component" value="Unassembled WGS sequence"/>
</dbReference>
<comment type="caution">
    <text evidence="2">The sequence shown here is derived from an EMBL/GenBank/DDBJ whole genome shotgun (WGS) entry which is preliminary data.</text>
</comment>
<keyword evidence="1" id="KW-1133">Transmembrane helix</keyword>
<dbReference type="CDD" id="cd21809">
    <property type="entry name" value="ABC-2_lan_permease-like"/>
    <property type="match status" value="1"/>
</dbReference>
<dbReference type="RefSeq" id="WP_212977129.1">
    <property type="nucleotide sequence ID" value="NZ_AP025343.1"/>
</dbReference>
<reference evidence="2 3" key="1">
    <citation type="submission" date="2021-03" db="EMBL/GenBank/DDBJ databases">
        <title>Antimicrobial resistance genes in bacteria isolated from Japanese honey, and their potential for conferring macrolide and lincosamide resistance in the American foulbrood pathogen Paenibacillus larvae.</title>
        <authorList>
            <person name="Okamoto M."/>
            <person name="Kumagai M."/>
            <person name="Kanamori H."/>
            <person name="Takamatsu D."/>
        </authorList>
    </citation>
    <scope>NUCLEOTIDE SEQUENCE [LARGE SCALE GENOMIC DNA]</scope>
    <source>
        <strain evidence="2 3">J34TS1</strain>
    </source>
</reference>